<dbReference type="EMBL" id="UINC01021502">
    <property type="protein sequence ID" value="SVA89173.1"/>
    <property type="molecule type" value="Genomic_DNA"/>
</dbReference>
<dbReference type="GO" id="GO:0006508">
    <property type="term" value="P:proteolysis"/>
    <property type="evidence" value="ECO:0007669"/>
    <property type="project" value="InterPro"/>
</dbReference>
<dbReference type="GO" id="GO:0000270">
    <property type="term" value="P:peptidoglycan metabolic process"/>
    <property type="evidence" value="ECO:0007669"/>
    <property type="project" value="TreeGrafter"/>
</dbReference>
<dbReference type="InterPro" id="IPR000667">
    <property type="entry name" value="Peptidase_S13"/>
</dbReference>
<dbReference type="Gene3D" id="3.40.710.10">
    <property type="entry name" value="DD-peptidase/beta-lactamase superfamily"/>
    <property type="match status" value="1"/>
</dbReference>
<evidence type="ECO:0000313" key="3">
    <source>
        <dbReference type="EMBL" id="SVA89173.1"/>
    </source>
</evidence>
<dbReference type="PANTHER" id="PTHR30023:SF0">
    <property type="entry name" value="PENICILLIN-SENSITIVE CARBOXYPEPTIDASE A"/>
    <property type="match status" value="1"/>
</dbReference>
<protein>
    <recommendedName>
        <fullName evidence="4">D-alanyl-D-alanine carboxypeptidase/D-alanyl-D-alanine-endopeptidase</fullName>
    </recommendedName>
</protein>
<name>A0A381ZK84_9ZZZZ</name>
<keyword evidence="2" id="KW-0378">Hydrolase</keyword>
<proteinExistence type="inferred from homology"/>
<evidence type="ECO:0000256" key="1">
    <source>
        <dbReference type="ARBA" id="ARBA00006096"/>
    </source>
</evidence>
<comment type="similarity">
    <text evidence="1">Belongs to the peptidase S13 family.</text>
</comment>
<dbReference type="NCBIfam" id="TIGR00666">
    <property type="entry name" value="PBP4"/>
    <property type="match status" value="1"/>
</dbReference>
<accession>A0A381ZK84</accession>
<dbReference type="GO" id="GO:0004185">
    <property type="term" value="F:serine-type carboxypeptidase activity"/>
    <property type="evidence" value="ECO:0007669"/>
    <property type="project" value="InterPro"/>
</dbReference>
<dbReference type="AlphaFoldDB" id="A0A381ZK84"/>
<dbReference type="PRINTS" id="PR00922">
    <property type="entry name" value="DADACBPTASE3"/>
</dbReference>
<dbReference type="InterPro" id="IPR012338">
    <property type="entry name" value="Beta-lactam/transpept-like"/>
</dbReference>
<reference evidence="3" key="1">
    <citation type="submission" date="2018-05" db="EMBL/GenBank/DDBJ databases">
        <authorList>
            <person name="Lanie J.A."/>
            <person name="Ng W.-L."/>
            <person name="Kazmierczak K.M."/>
            <person name="Andrzejewski T.M."/>
            <person name="Davidsen T.M."/>
            <person name="Wayne K.J."/>
            <person name="Tettelin H."/>
            <person name="Glass J.I."/>
            <person name="Rusch D."/>
            <person name="Podicherti R."/>
            <person name="Tsui H.-C.T."/>
            <person name="Winkler M.E."/>
        </authorList>
    </citation>
    <scope>NUCLEOTIDE SEQUENCE</scope>
</reference>
<feature type="non-terminal residue" evidence="3">
    <location>
        <position position="1"/>
    </location>
</feature>
<gene>
    <name evidence="3" type="ORF">METZ01_LOCUS142027</name>
</gene>
<evidence type="ECO:0008006" key="4">
    <source>
        <dbReference type="Google" id="ProtNLM"/>
    </source>
</evidence>
<dbReference type="SUPFAM" id="SSF56601">
    <property type="entry name" value="beta-lactamase/transpeptidase-like"/>
    <property type="match status" value="1"/>
</dbReference>
<organism evidence="3">
    <name type="scientific">marine metagenome</name>
    <dbReference type="NCBI Taxonomy" id="408172"/>
    <lineage>
        <taxon>unclassified sequences</taxon>
        <taxon>metagenomes</taxon>
        <taxon>ecological metagenomes</taxon>
    </lineage>
</organism>
<dbReference type="PANTHER" id="PTHR30023">
    <property type="entry name" value="D-ALANYL-D-ALANINE CARBOXYPEPTIDASE"/>
    <property type="match status" value="1"/>
</dbReference>
<evidence type="ECO:0000256" key="2">
    <source>
        <dbReference type="ARBA" id="ARBA00022801"/>
    </source>
</evidence>
<dbReference type="Pfam" id="PF02113">
    <property type="entry name" value="Peptidase_S13"/>
    <property type="match status" value="1"/>
</dbReference>
<sequence>GAAVDDPIIVEVSPAHSGLELDIQARTGAADASATLSLVRLPGQAVLEITGSLPITAEAFTQTASVPNPTEFFVRSLRAALSENGIVVRGAAIDVDSLQDGYEEPLRQLLLHRSPPLTETGRVLMKVSQNLYAETFLRTLGGQDGGRGNVADGREAVQAVLSSWGISPEAYVQYDGSGLSRYNYVTTDMLIAILERMHRDTTHATAFKATLPIAGRDASLQHRMKDTLAENNARAKTGSISNVRALSGYVTTRDDELLAFSIVANHFHLPQSTIDAVTDLAVEYLAGFRR</sequence>